<gene>
    <name evidence="1" type="ORF">HUJ06_028532</name>
</gene>
<evidence type="ECO:0000313" key="1">
    <source>
        <dbReference type="EMBL" id="DAD27064.1"/>
    </source>
</evidence>
<dbReference type="EMBL" id="DUZY01000002">
    <property type="protein sequence ID" value="DAD27064.1"/>
    <property type="molecule type" value="Genomic_DNA"/>
</dbReference>
<dbReference type="Proteomes" id="UP000607653">
    <property type="component" value="Unassembled WGS sequence"/>
</dbReference>
<keyword evidence="2" id="KW-1185">Reference proteome</keyword>
<proteinExistence type="predicted"/>
<name>A0A822XZJ6_NELNU</name>
<protein>
    <submittedName>
        <fullName evidence="1">Uncharacterized protein</fullName>
    </submittedName>
</protein>
<reference evidence="1 2" key="1">
    <citation type="journal article" date="2020" name="Mol. Biol. Evol.">
        <title>Distinct Expression and Methylation Patterns for Genes with Different Fates following a Single Whole-Genome Duplication in Flowering Plants.</title>
        <authorList>
            <person name="Shi T."/>
            <person name="Rahmani R.S."/>
            <person name="Gugger P.F."/>
            <person name="Wang M."/>
            <person name="Li H."/>
            <person name="Zhang Y."/>
            <person name="Li Z."/>
            <person name="Wang Q."/>
            <person name="Van de Peer Y."/>
            <person name="Marchal K."/>
            <person name="Chen J."/>
        </authorList>
    </citation>
    <scope>NUCLEOTIDE SEQUENCE [LARGE SCALE GENOMIC DNA]</scope>
    <source>
        <tissue evidence="1">Leaf</tissue>
    </source>
</reference>
<organism evidence="1 2">
    <name type="scientific">Nelumbo nucifera</name>
    <name type="common">Sacred lotus</name>
    <dbReference type="NCBI Taxonomy" id="4432"/>
    <lineage>
        <taxon>Eukaryota</taxon>
        <taxon>Viridiplantae</taxon>
        <taxon>Streptophyta</taxon>
        <taxon>Embryophyta</taxon>
        <taxon>Tracheophyta</taxon>
        <taxon>Spermatophyta</taxon>
        <taxon>Magnoliopsida</taxon>
        <taxon>Proteales</taxon>
        <taxon>Nelumbonaceae</taxon>
        <taxon>Nelumbo</taxon>
    </lineage>
</organism>
<evidence type="ECO:0000313" key="2">
    <source>
        <dbReference type="Proteomes" id="UP000607653"/>
    </source>
</evidence>
<dbReference type="AlphaFoldDB" id="A0A822XZJ6"/>
<comment type="caution">
    <text evidence="1">The sequence shown here is derived from an EMBL/GenBank/DDBJ whole genome shotgun (WGS) entry which is preliminary data.</text>
</comment>
<accession>A0A822XZJ6</accession>
<sequence length="96" mass="10418">MCGITPPPAMVPLIRVSSSSSPLMASCKCLGVIRLTFRSLLALPANSNTSAVRYSKIAAQYTAAVAPTLPFAVILDFRRRWIRPTGNCNKTFRAFS</sequence>